<evidence type="ECO:0000313" key="1">
    <source>
        <dbReference type="EMBL" id="KKL20845.1"/>
    </source>
</evidence>
<accession>A0A0F9BGG1</accession>
<sequence length="94" mass="10414">MNLNKNEIKVLKSLVNSSAVNGHDFGFTDEYEDCGFSSHQMAGYIGQLSKKGYIELCDNSTDPGTECDAVQFNFTPKAKAALDAVKPRYEVWVD</sequence>
<dbReference type="EMBL" id="LAZR01037943">
    <property type="protein sequence ID" value="KKL20845.1"/>
    <property type="molecule type" value="Genomic_DNA"/>
</dbReference>
<comment type="caution">
    <text evidence="1">The sequence shown here is derived from an EMBL/GenBank/DDBJ whole genome shotgun (WGS) entry which is preliminary data.</text>
</comment>
<gene>
    <name evidence="1" type="ORF">LCGC14_2451370</name>
</gene>
<proteinExistence type="predicted"/>
<dbReference type="AlphaFoldDB" id="A0A0F9BGG1"/>
<name>A0A0F9BGG1_9ZZZZ</name>
<feature type="non-terminal residue" evidence="1">
    <location>
        <position position="94"/>
    </location>
</feature>
<organism evidence="1">
    <name type="scientific">marine sediment metagenome</name>
    <dbReference type="NCBI Taxonomy" id="412755"/>
    <lineage>
        <taxon>unclassified sequences</taxon>
        <taxon>metagenomes</taxon>
        <taxon>ecological metagenomes</taxon>
    </lineage>
</organism>
<reference evidence="1" key="1">
    <citation type="journal article" date="2015" name="Nature">
        <title>Complex archaea that bridge the gap between prokaryotes and eukaryotes.</title>
        <authorList>
            <person name="Spang A."/>
            <person name="Saw J.H."/>
            <person name="Jorgensen S.L."/>
            <person name="Zaremba-Niedzwiedzka K."/>
            <person name="Martijn J."/>
            <person name="Lind A.E."/>
            <person name="van Eijk R."/>
            <person name="Schleper C."/>
            <person name="Guy L."/>
            <person name="Ettema T.J."/>
        </authorList>
    </citation>
    <scope>NUCLEOTIDE SEQUENCE</scope>
</reference>
<protein>
    <submittedName>
        <fullName evidence="1">Uncharacterized protein</fullName>
    </submittedName>
</protein>